<proteinExistence type="predicted"/>
<keyword evidence="3" id="KW-0472">Membrane</keyword>
<dbReference type="Gene3D" id="1.25.40.390">
    <property type="match status" value="1"/>
</dbReference>
<dbReference type="InterPro" id="IPR012944">
    <property type="entry name" value="SusD_RagB_dom"/>
</dbReference>
<keyword evidence="2" id="KW-0732">Signal</keyword>
<organism evidence="7">
    <name type="scientific">human gut metagenome</name>
    <dbReference type="NCBI Taxonomy" id="408170"/>
    <lineage>
        <taxon>unclassified sequences</taxon>
        <taxon>metagenomes</taxon>
        <taxon>organismal metagenomes</taxon>
    </lineage>
</organism>
<reference evidence="7" key="1">
    <citation type="journal article" date="2013" name="Environ. Microbiol.">
        <title>Microbiota from the distal guts of lean and obese adolescents exhibit partial functional redundancy besides clear differences in community structure.</title>
        <authorList>
            <person name="Ferrer M."/>
            <person name="Ruiz A."/>
            <person name="Lanza F."/>
            <person name="Haange S.B."/>
            <person name="Oberbach A."/>
            <person name="Till H."/>
            <person name="Bargiela R."/>
            <person name="Campoy C."/>
            <person name="Segura M.T."/>
            <person name="Richter M."/>
            <person name="von Bergen M."/>
            <person name="Seifert J."/>
            <person name="Suarez A."/>
        </authorList>
    </citation>
    <scope>NUCLEOTIDE SEQUENCE</scope>
</reference>
<feature type="region of interest" description="Disordered" evidence="5">
    <location>
        <begin position="87"/>
        <end position="110"/>
    </location>
</feature>
<gene>
    <name evidence="7" type="ORF">OBE_05186</name>
</gene>
<dbReference type="Pfam" id="PF07980">
    <property type="entry name" value="SusD_RagB"/>
    <property type="match status" value="1"/>
</dbReference>
<accession>K1T4L9</accession>
<keyword evidence="4" id="KW-0998">Cell outer membrane</keyword>
<protein>
    <submittedName>
        <fullName evidence="7">Protein containing RagB/SusD domain protein</fullName>
    </submittedName>
</protein>
<dbReference type="AlphaFoldDB" id="K1T4L9"/>
<evidence type="ECO:0000313" key="7">
    <source>
        <dbReference type="EMBL" id="EKC67957.1"/>
    </source>
</evidence>
<evidence type="ECO:0000256" key="3">
    <source>
        <dbReference type="ARBA" id="ARBA00023136"/>
    </source>
</evidence>
<dbReference type="InterPro" id="IPR011990">
    <property type="entry name" value="TPR-like_helical_dom_sf"/>
</dbReference>
<evidence type="ECO:0000256" key="5">
    <source>
        <dbReference type="SAM" id="MobiDB-lite"/>
    </source>
</evidence>
<feature type="domain" description="RagB/SusD" evidence="6">
    <location>
        <begin position="1"/>
        <end position="91"/>
    </location>
</feature>
<comment type="caution">
    <text evidence="7">The sequence shown here is derived from an EMBL/GenBank/DDBJ whole genome shotgun (WGS) entry which is preliminary data.</text>
</comment>
<comment type="subcellular location">
    <subcellularLocation>
        <location evidence="1">Cell outer membrane</location>
    </subcellularLocation>
</comment>
<evidence type="ECO:0000256" key="2">
    <source>
        <dbReference type="ARBA" id="ARBA00022729"/>
    </source>
</evidence>
<sequence length="110" mass="12587">MRYANVLLMKAEALNEQGHPEQAIPLINEVRSVHGDMPPMTGTSQEAVRAQIEHERMIEFPLENYRWYDLRRWGKLSSALQAAGRTGFNEDKNSFYPTPLTELNANDALK</sequence>
<dbReference type="SUPFAM" id="SSF48452">
    <property type="entry name" value="TPR-like"/>
    <property type="match status" value="1"/>
</dbReference>
<evidence type="ECO:0000256" key="1">
    <source>
        <dbReference type="ARBA" id="ARBA00004442"/>
    </source>
</evidence>
<dbReference type="GO" id="GO:0009279">
    <property type="term" value="C:cell outer membrane"/>
    <property type="evidence" value="ECO:0007669"/>
    <property type="project" value="UniProtKB-SubCell"/>
</dbReference>
<name>K1T4L9_9ZZZZ</name>
<evidence type="ECO:0000256" key="4">
    <source>
        <dbReference type="ARBA" id="ARBA00023237"/>
    </source>
</evidence>
<evidence type="ECO:0000259" key="6">
    <source>
        <dbReference type="Pfam" id="PF07980"/>
    </source>
</evidence>
<dbReference type="EMBL" id="AJWZ01003540">
    <property type="protein sequence ID" value="EKC67957.1"/>
    <property type="molecule type" value="Genomic_DNA"/>
</dbReference>